<evidence type="ECO:0000256" key="1">
    <source>
        <dbReference type="SAM" id="SignalP"/>
    </source>
</evidence>
<dbReference type="Proteomes" id="UP000468901">
    <property type="component" value="Unassembled WGS sequence"/>
</dbReference>
<accession>A0A6N6VID8</accession>
<protein>
    <submittedName>
        <fullName evidence="2">DUF2155 domain-containing protein</fullName>
    </submittedName>
</protein>
<dbReference type="AlphaFoldDB" id="A0A6N6VID8"/>
<dbReference type="InterPro" id="IPR019225">
    <property type="entry name" value="DUF2155"/>
</dbReference>
<dbReference type="Pfam" id="PF09923">
    <property type="entry name" value="DUF2155"/>
    <property type="match status" value="1"/>
</dbReference>
<feature type="signal peptide" evidence="1">
    <location>
        <begin position="1"/>
        <end position="23"/>
    </location>
</feature>
<organism evidence="2 3">
    <name type="scientific">Parvibaculum sedimenti</name>
    <dbReference type="NCBI Taxonomy" id="2608632"/>
    <lineage>
        <taxon>Bacteria</taxon>
        <taxon>Pseudomonadati</taxon>
        <taxon>Pseudomonadota</taxon>
        <taxon>Alphaproteobacteria</taxon>
        <taxon>Hyphomicrobiales</taxon>
        <taxon>Parvibaculaceae</taxon>
        <taxon>Parvibaculum</taxon>
    </lineage>
</organism>
<dbReference type="EMBL" id="WESC01000006">
    <property type="protein sequence ID" value="KAB7740583.1"/>
    <property type="molecule type" value="Genomic_DNA"/>
</dbReference>
<proteinExistence type="predicted"/>
<gene>
    <name evidence="2" type="ORF">F2P47_08295</name>
</gene>
<evidence type="ECO:0000313" key="2">
    <source>
        <dbReference type="EMBL" id="KAB7740583.1"/>
    </source>
</evidence>
<sequence>MRKFIRIIVAASLVAGFAGGALADPYPVAVFSGLDKTTARVTKFSAEIGKPTRFGALEVTVRACDKKPPEEQPRTTAYVEIRQINEEKNEVIQAPIFKGWMFAENPGLNALEHPVYDVWLNTCKTSSGPASSGNR</sequence>
<keyword evidence="3" id="KW-1185">Reference proteome</keyword>
<feature type="chain" id="PRO_5027116232" evidence="1">
    <location>
        <begin position="24"/>
        <end position="135"/>
    </location>
</feature>
<evidence type="ECO:0000313" key="3">
    <source>
        <dbReference type="Proteomes" id="UP000468901"/>
    </source>
</evidence>
<reference evidence="2 3" key="1">
    <citation type="submission" date="2019-09" db="EMBL/GenBank/DDBJ databases">
        <title>Parvibaculum sedimenti sp. nov., isolated from sediment.</title>
        <authorList>
            <person name="Wang Y."/>
        </authorList>
    </citation>
    <scope>NUCLEOTIDE SEQUENCE [LARGE SCALE GENOMIC DNA]</scope>
    <source>
        <strain evidence="2 3">HXT-9</strain>
    </source>
</reference>
<keyword evidence="1" id="KW-0732">Signal</keyword>
<name>A0A6N6VID8_9HYPH</name>
<comment type="caution">
    <text evidence="2">The sequence shown here is derived from an EMBL/GenBank/DDBJ whole genome shotgun (WGS) entry which is preliminary data.</text>
</comment>